<dbReference type="InterPro" id="IPR011989">
    <property type="entry name" value="ARM-like"/>
</dbReference>
<evidence type="ECO:0000313" key="9">
    <source>
        <dbReference type="Proteomes" id="UP000824890"/>
    </source>
</evidence>
<evidence type="ECO:0000259" key="7">
    <source>
        <dbReference type="Pfam" id="PF14500"/>
    </source>
</evidence>
<keyword evidence="9" id="KW-1185">Reference proteome</keyword>
<keyword evidence="3" id="KW-0677">Repeat</keyword>
<dbReference type="SUPFAM" id="SSF48371">
    <property type="entry name" value="ARM repeat"/>
    <property type="match status" value="2"/>
</dbReference>
<dbReference type="Pfam" id="PF12460">
    <property type="entry name" value="MMS19_C"/>
    <property type="match status" value="1"/>
</dbReference>
<evidence type="ECO:0000313" key="8">
    <source>
        <dbReference type="EMBL" id="KAH0899783.1"/>
    </source>
</evidence>
<dbReference type="PANTHER" id="PTHR12891:SF0">
    <property type="entry name" value="MMS19 NUCLEOTIDE EXCISION REPAIR PROTEIN HOMOLOG"/>
    <property type="match status" value="1"/>
</dbReference>
<gene>
    <name evidence="8" type="ORF">HID58_049351</name>
</gene>
<evidence type="ECO:0000256" key="5">
    <source>
        <dbReference type="RuleBase" id="RU367072"/>
    </source>
</evidence>
<comment type="function">
    <text evidence="5">Key component of the cytosolic iron-sulfur protein assembly (CIA) complex, a multiprotein complex that mediates the incorporation of iron-sulfur cluster into apoproteins specifically involved in DNA metabolism and genomic integrity. In the CIA complex, MMS19 acts as an adapter between early-acting CIA components and a subset of cellular target iron-sulfur proteins.</text>
</comment>
<reference evidence="8 9" key="1">
    <citation type="submission" date="2021-05" db="EMBL/GenBank/DDBJ databases">
        <title>Genome Assembly of Synthetic Allotetraploid Brassica napus Reveals Homoeologous Exchanges between Subgenomes.</title>
        <authorList>
            <person name="Davis J.T."/>
        </authorList>
    </citation>
    <scope>NUCLEOTIDE SEQUENCE [LARGE SCALE GENOMIC DNA]</scope>
    <source>
        <strain evidence="9">cv. Da-Ae</strain>
        <tissue evidence="8">Seedling</tissue>
    </source>
</reference>
<proteinExistence type="inferred from homology"/>
<dbReference type="InterPro" id="IPR016024">
    <property type="entry name" value="ARM-type_fold"/>
</dbReference>
<accession>A0ABQ8B5P7</accession>
<keyword evidence="5" id="KW-0227">DNA damage</keyword>
<feature type="domain" description="MMS19 N-terminal" evidence="7">
    <location>
        <begin position="46"/>
        <end position="314"/>
    </location>
</feature>
<comment type="subcellular location">
    <subcellularLocation>
        <location evidence="1 5">Nucleus</location>
    </subcellularLocation>
</comment>
<feature type="domain" description="MMS19 C-terminal" evidence="6">
    <location>
        <begin position="652"/>
        <end position="1115"/>
    </location>
</feature>
<evidence type="ECO:0000256" key="1">
    <source>
        <dbReference type="ARBA" id="ARBA00004123"/>
    </source>
</evidence>
<dbReference type="PANTHER" id="PTHR12891">
    <property type="entry name" value="DNA REPAIR/TRANSCRIPTION PROTEIN MET18/MMS19"/>
    <property type="match status" value="1"/>
</dbReference>
<dbReference type="Pfam" id="PF14500">
    <property type="entry name" value="MMS19_N"/>
    <property type="match status" value="1"/>
</dbReference>
<organism evidence="8 9">
    <name type="scientific">Brassica napus</name>
    <name type="common">Rape</name>
    <dbReference type="NCBI Taxonomy" id="3708"/>
    <lineage>
        <taxon>Eukaryota</taxon>
        <taxon>Viridiplantae</taxon>
        <taxon>Streptophyta</taxon>
        <taxon>Embryophyta</taxon>
        <taxon>Tracheophyta</taxon>
        <taxon>Spermatophyta</taxon>
        <taxon>Magnoliopsida</taxon>
        <taxon>eudicotyledons</taxon>
        <taxon>Gunneridae</taxon>
        <taxon>Pentapetalae</taxon>
        <taxon>rosids</taxon>
        <taxon>malvids</taxon>
        <taxon>Brassicales</taxon>
        <taxon>Brassicaceae</taxon>
        <taxon>Brassiceae</taxon>
        <taxon>Brassica</taxon>
    </lineage>
</organism>
<dbReference type="InterPro" id="IPR029240">
    <property type="entry name" value="MMS19_N"/>
</dbReference>
<comment type="caution">
    <text evidence="8">The sequence shown here is derived from an EMBL/GenBank/DDBJ whole genome shotgun (WGS) entry which is preliminary data.</text>
</comment>
<comment type="similarity">
    <text evidence="2 5">Belongs to the MET18/MMS19 family.</text>
</comment>
<keyword evidence="4 5" id="KW-0539">Nucleus</keyword>
<dbReference type="EMBL" id="JAGKQM010000012">
    <property type="protein sequence ID" value="KAH0899783.1"/>
    <property type="molecule type" value="Genomic_DNA"/>
</dbReference>
<name>A0ABQ8B5P7_BRANA</name>
<dbReference type="Proteomes" id="UP000824890">
    <property type="component" value="Unassembled WGS sequence"/>
</dbReference>
<evidence type="ECO:0000256" key="2">
    <source>
        <dbReference type="ARBA" id="ARBA00009340"/>
    </source>
</evidence>
<protein>
    <recommendedName>
        <fullName evidence="5">MMS19 nucleotide excision repair protein</fullName>
    </recommendedName>
</protein>
<dbReference type="Gene3D" id="1.25.10.10">
    <property type="entry name" value="Leucine-rich Repeat Variant"/>
    <property type="match status" value="1"/>
</dbReference>
<dbReference type="InterPro" id="IPR024687">
    <property type="entry name" value="MMS19_C"/>
</dbReference>
<sequence>MAALNNLTEHLEAFVDVTRSPTHHAESLKAIATSLEKGVLSINQLVVEMDMYLTTTDDVVRARGSILLLAEMLDYLKSKPLDNAVVHSLIGFFTAKLAEWRSVRGALSGCLALIKRKGVAGVVTAVDAEAVAKSMAQSIQVQSLALYDRKLCFELLECLLEQYPEAMINLGDLMVYATCEAIDGEKDPPCLMIAFHVVELLARLFPSPSGPVASEASDLFEFISCYFPLHYTHTKGDEASIPREDLSRGLSLAISSTPFFEPYAIPLLLEKLSASLPVAKVDSLKCLKDCAVNYGVSRMKKHYKDLWPALKDALYASTKTDLSFGLESLTSPGFEMGEIHREAVNLLQRLVKQDISFLGLVVEDIRVNMVFDTISRYLRYEEMLDTSKLEVLVVSQILSVSARSSVESCNIIFETFFSRLMNTLGIVEKTSPGDLVHNENSTVSTRLYHGGLHLCIELLTASKDLIPSSEECTSTPESAQQSWCSIVNRFSASLIEAFTSAVQSSNDDCSADAYLGVKGLLAMGMFRGGSSPVSRSEFEKILTTLTSIIAANSAKTVKWELALKALVCMGSFIDRYSESEKAMSYMAIVVENLVSLVRSSHCSLPHPMILEATSEVCSTMPTYVEKMVEGFEEAFCSSFSDFCVSLGPMTLDRKVFTIVSVSISNKQGIESFLISNYYLENTCQVNGNFKSIENCSQLLECVTNKLLPRLTEIDGLEKSLVNFAISMWNQIESSIVFSYDFNGREFVEAAMKTMGEIVGVASVDSQNSIIQKAYNVISSSTLPAMESIPLTVAALEGLQRNLSTRDELILSLFASVIIGASPKASIPDVKSLVDLFLVSFLKGYIRAAQALGSMINKLVTGSGGTNISTDCSLEEACDIIFHESDSSKTICGSETFLGKICLGFCGSLDLQTRAITGLAWIGKGLLMRGDKRVNEIALVLMECLKSTNSSGNALHPSAMKHAADAFLTLMSDSEVCLNRKFHAVIRPLYKQRFFSITVPILESLIVNSQTPLSRTMLHVALAHVVSNVPVTVILDNTKKLLSVILEGLSVLSVDSVHKETLFSLLLVLSGTLTDIKGQQSVSDNAHRIIECLVKLTSYPHLMVVRETAIQCLATLLELPHGRIYPFRREVLQAVTKALDDPKRRVREEAIKCRQAWTSISSRSTPF</sequence>
<keyword evidence="5" id="KW-0234">DNA repair</keyword>
<dbReference type="InterPro" id="IPR039920">
    <property type="entry name" value="MMS19"/>
</dbReference>
<evidence type="ECO:0000256" key="3">
    <source>
        <dbReference type="ARBA" id="ARBA00022737"/>
    </source>
</evidence>
<evidence type="ECO:0000259" key="6">
    <source>
        <dbReference type="Pfam" id="PF12460"/>
    </source>
</evidence>
<evidence type="ECO:0000256" key="4">
    <source>
        <dbReference type="ARBA" id="ARBA00023242"/>
    </source>
</evidence>